<comment type="function">
    <text evidence="6">Involved in the regulation of the intracellular balance of NAD and NADP, and is a key enzyme in the biosynthesis of NADP. Catalyzes specifically the phosphorylation on 2'-hydroxyl of the adenosine moiety of NAD to yield NADP.</text>
</comment>
<organism evidence="7 8">
    <name type="scientific">Allisonella histaminiformans</name>
    <dbReference type="NCBI Taxonomy" id="209880"/>
    <lineage>
        <taxon>Bacteria</taxon>
        <taxon>Bacillati</taxon>
        <taxon>Bacillota</taxon>
        <taxon>Negativicutes</taxon>
        <taxon>Veillonellales</taxon>
        <taxon>Veillonellaceae</taxon>
        <taxon>Allisonella</taxon>
    </lineage>
</organism>
<keyword evidence="1 6" id="KW-0808">Transferase</keyword>
<dbReference type="HAMAP" id="MF_00361">
    <property type="entry name" value="NAD_kinase"/>
    <property type="match status" value="1"/>
</dbReference>
<keyword evidence="6" id="KW-0963">Cytoplasm</keyword>
<comment type="catalytic activity">
    <reaction evidence="5 6">
        <text>NAD(+) + ATP = ADP + NADP(+) + H(+)</text>
        <dbReference type="Rhea" id="RHEA:18629"/>
        <dbReference type="ChEBI" id="CHEBI:15378"/>
        <dbReference type="ChEBI" id="CHEBI:30616"/>
        <dbReference type="ChEBI" id="CHEBI:57540"/>
        <dbReference type="ChEBI" id="CHEBI:58349"/>
        <dbReference type="ChEBI" id="CHEBI:456216"/>
        <dbReference type="EC" id="2.7.1.23"/>
    </reaction>
</comment>
<evidence type="ECO:0000256" key="1">
    <source>
        <dbReference type="ARBA" id="ARBA00022679"/>
    </source>
</evidence>
<dbReference type="GO" id="GO:0046872">
    <property type="term" value="F:metal ion binding"/>
    <property type="evidence" value="ECO:0007669"/>
    <property type="project" value="UniProtKB-UniRule"/>
</dbReference>
<dbReference type="Gene3D" id="3.40.50.10330">
    <property type="entry name" value="Probable inorganic polyphosphate/atp-NAD kinase, domain 1"/>
    <property type="match status" value="1"/>
</dbReference>
<keyword evidence="2 6" id="KW-0418">Kinase</keyword>
<dbReference type="InterPro" id="IPR017438">
    <property type="entry name" value="ATP-NAD_kinase_N"/>
</dbReference>
<dbReference type="GO" id="GO:0006741">
    <property type="term" value="P:NADP+ biosynthetic process"/>
    <property type="evidence" value="ECO:0007669"/>
    <property type="project" value="UniProtKB-UniRule"/>
</dbReference>
<dbReference type="GO" id="GO:0019674">
    <property type="term" value="P:NAD+ metabolic process"/>
    <property type="evidence" value="ECO:0007669"/>
    <property type="project" value="InterPro"/>
</dbReference>
<accession>A0A1G5VQ05</accession>
<evidence type="ECO:0000313" key="8">
    <source>
        <dbReference type="Proteomes" id="UP000199689"/>
    </source>
</evidence>
<feature type="binding site" evidence="6">
    <location>
        <begin position="189"/>
        <end position="194"/>
    </location>
    <ligand>
        <name>NAD(+)</name>
        <dbReference type="ChEBI" id="CHEBI:57540"/>
    </ligand>
</feature>
<dbReference type="EMBL" id="FMXA01000008">
    <property type="protein sequence ID" value="SDA47960.1"/>
    <property type="molecule type" value="Genomic_DNA"/>
</dbReference>
<dbReference type="PANTHER" id="PTHR20275:SF0">
    <property type="entry name" value="NAD KINASE"/>
    <property type="match status" value="1"/>
</dbReference>
<evidence type="ECO:0000256" key="5">
    <source>
        <dbReference type="ARBA" id="ARBA00047925"/>
    </source>
</evidence>
<dbReference type="GO" id="GO:0051287">
    <property type="term" value="F:NAD binding"/>
    <property type="evidence" value="ECO:0007669"/>
    <property type="project" value="UniProtKB-ARBA"/>
</dbReference>
<protein>
    <recommendedName>
        <fullName evidence="6">NAD kinase</fullName>
        <ecNumber evidence="6">2.7.1.23</ecNumber>
    </recommendedName>
    <alternativeName>
        <fullName evidence="6">ATP-dependent NAD kinase</fullName>
    </alternativeName>
</protein>
<feature type="binding site" evidence="6">
    <location>
        <position position="178"/>
    </location>
    <ligand>
        <name>NAD(+)</name>
        <dbReference type="ChEBI" id="CHEBI:57540"/>
    </ligand>
</feature>
<keyword evidence="6" id="KW-0067">ATP-binding</keyword>
<proteinExistence type="inferred from homology"/>
<feature type="binding site" evidence="6">
    <location>
        <begin position="148"/>
        <end position="149"/>
    </location>
    <ligand>
        <name>NAD(+)</name>
        <dbReference type="ChEBI" id="CHEBI:57540"/>
    </ligand>
</feature>
<feature type="active site" description="Proton acceptor" evidence="6">
    <location>
        <position position="73"/>
    </location>
</feature>
<dbReference type="Gene3D" id="2.60.200.30">
    <property type="entry name" value="Probable inorganic polyphosphate/atp-NAD kinase, domain 2"/>
    <property type="match status" value="1"/>
</dbReference>
<comment type="similarity">
    <text evidence="6">Belongs to the NAD kinase family.</text>
</comment>
<keyword evidence="8" id="KW-1185">Reference proteome</keyword>
<dbReference type="GO" id="GO:0005524">
    <property type="term" value="F:ATP binding"/>
    <property type="evidence" value="ECO:0007669"/>
    <property type="project" value="UniProtKB-KW"/>
</dbReference>
<evidence type="ECO:0000256" key="3">
    <source>
        <dbReference type="ARBA" id="ARBA00022857"/>
    </source>
</evidence>
<dbReference type="Pfam" id="PF20143">
    <property type="entry name" value="NAD_kinase_C"/>
    <property type="match status" value="1"/>
</dbReference>
<comment type="subcellular location">
    <subcellularLocation>
        <location evidence="6">Cytoplasm</location>
    </subcellularLocation>
</comment>
<dbReference type="GO" id="GO:0005737">
    <property type="term" value="C:cytoplasm"/>
    <property type="evidence" value="ECO:0007669"/>
    <property type="project" value="UniProtKB-SubCell"/>
</dbReference>
<comment type="cofactor">
    <cofactor evidence="6">
        <name>a divalent metal cation</name>
        <dbReference type="ChEBI" id="CHEBI:60240"/>
    </cofactor>
</comment>
<dbReference type="InterPro" id="IPR016064">
    <property type="entry name" value="NAD/diacylglycerol_kinase_sf"/>
</dbReference>
<evidence type="ECO:0000256" key="2">
    <source>
        <dbReference type="ARBA" id="ARBA00022777"/>
    </source>
</evidence>
<evidence type="ECO:0000313" key="7">
    <source>
        <dbReference type="EMBL" id="SDA47960.1"/>
    </source>
</evidence>
<gene>
    <name evidence="6" type="primary">nadK</name>
    <name evidence="7" type="ORF">SAMN02910343_00808</name>
</gene>
<name>A0A1G5VQ05_9FIRM</name>
<keyword evidence="3 6" id="KW-0521">NADP</keyword>
<dbReference type="EC" id="2.7.1.23" evidence="6"/>
<comment type="caution">
    <text evidence="6">Lacks conserved residue(s) required for the propagation of feature annotation.</text>
</comment>
<reference evidence="7 8" key="1">
    <citation type="submission" date="2016-10" db="EMBL/GenBank/DDBJ databases">
        <authorList>
            <person name="de Groot N.N."/>
        </authorList>
    </citation>
    <scope>NUCLEOTIDE SEQUENCE [LARGE SCALE GENOMIC DNA]</scope>
    <source>
        <strain evidence="7 8">DSM 15230</strain>
    </source>
</reference>
<dbReference type="InterPro" id="IPR002504">
    <property type="entry name" value="NADK"/>
</dbReference>
<dbReference type="STRING" id="209880.SAMN02910343_00808"/>
<dbReference type="GO" id="GO:0003951">
    <property type="term" value="F:NAD+ kinase activity"/>
    <property type="evidence" value="ECO:0007669"/>
    <property type="project" value="UniProtKB-UniRule"/>
</dbReference>
<dbReference type="SUPFAM" id="SSF111331">
    <property type="entry name" value="NAD kinase/diacylglycerol kinase-like"/>
    <property type="match status" value="1"/>
</dbReference>
<evidence type="ECO:0000256" key="4">
    <source>
        <dbReference type="ARBA" id="ARBA00023027"/>
    </source>
</evidence>
<evidence type="ECO:0000256" key="6">
    <source>
        <dbReference type="HAMAP-Rule" id="MF_00361"/>
    </source>
</evidence>
<keyword evidence="4 6" id="KW-0520">NAD</keyword>
<dbReference type="PANTHER" id="PTHR20275">
    <property type="entry name" value="NAD KINASE"/>
    <property type="match status" value="1"/>
</dbReference>
<sequence length="293" mass="33153">MIFAVFPNLGKKEFYTLFKRLEDIFASMHITCVFPDYYRESAEKHGLFLKPEQYRSLNWIGNNASCVISIGGDGTYLSLACTMAEYEVLQVGIHMGDFGFLNLISQDELEQRIHDLYTGNYLIEDRIFLEAELVHTDGTRQSLPLALNDIVVGHNEIGKMVRLNLSINDLFIQTYAADGVIVSSATGSTSYSLSCGGPVLPADSREILVVPVCTHTGLRSPLLIPEGGSVQITIPEREKKVHISLDGTYSYSMTPEDKLIVRGRKQKIRFIRFRDQDFYRMLTRKFAQYAKNE</sequence>
<feature type="binding site" evidence="6">
    <location>
        <position position="159"/>
    </location>
    <ligand>
        <name>NAD(+)</name>
        <dbReference type="ChEBI" id="CHEBI:57540"/>
    </ligand>
</feature>
<feature type="binding site" evidence="6">
    <location>
        <begin position="73"/>
        <end position="74"/>
    </location>
    <ligand>
        <name>NAD(+)</name>
        <dbReference type="ChEBI" id="CHEBI:57540"/>
    </ligand>
</feature>
<dbReference type="InterPro" id="IPR017437">
    <property type="entry name" value="ATP-NAD_kinase_PpnK-typ_C"/>
</dbReference>
<dbReference type="Pfam" id="PF01513">
    <property type="entry name" value="NAD_kinase"/>
    <property type="match status" value="1"/>
</dbReference>
<dbReference type="Proteomes" id="UP000199689">
    <property type="component" value="Unassembled WGS sequence"/>
</dbReference>
<keyword evidence="6" id="KW-0547">Nucleotide-binding</keyword>
<dbReference type="AlphaFoldDB" id="A0A1G5VQ05"/>